<dbReference type="Gene3D" id="3.40.30.10">
    <property type="entry name" value="Glutaredoxin"/>
    <property type="match status" value="1"/>
</dbReference>
<reference evidence="7 8" key="1">
    <citation type="submission" date="2015-12" db="EMBL/GenBank/DDBJ databases">
        <title>Genome sequence of Mucilaginibacter gotjawali.</title>
        <authorList>
            <person name="Lee J.S."/>
            <person name="Lee K.C."/>
            <person name="Kim K.K."/>
            <person name="Lee B.W."/>
        </authorList>
    </citation>
    <scope>NUCLEOTIDE SEQUENCE [LARGE SCALE GENOMIC DNA]</scope>
    <source>
        <strain evidence="7 8">SA3-7</strain>
    </source>
</reference>
<dbReference type="PIRSF" id="PIRSF000077">
    <property type="entry name" value="Thioredoxin"/>
    <property type="match status" value="1"/>
</dbReference>
<dbReference type="InterPro" id="IPR036249">
    <property type="entry name" value="Thioredoxin-like_sf"/>
</dbReference>
<accession>A0A110AZZ6</accession>
<evidence type="ECO:0000256" key="3">
    <source>
        <dbReference type="ARBA" id="ARBA00022982"/>
    </source>
</evidence>
<dbReference type="KEGG" id="mgot:MgSA37_00064"/>
<evidence type="ECO:0000256" key="2">
    <source>
        <dbReference type="ARBA" id="ARBA00022448"/>
    </source>
</evidence>
<evidence type="ECO:0000256" key="4">
    <source>
        <dbReference type="ARBA" id="ARBA00023157"/>
    </source>
</evidence>
<keyword evidence="4" id="KW-1015">Disulfide bond</keyword>
<keyword evidence="2" id="KW-0813">Transport</keyword>
<keyword evidence="5" id="KW-0676">Redox-active center</keyword>
<dbReference type="EMBL" id="AP017313">
    <property type="protein sequence ID" value="BAU51915.1"/>
    <property type="molecule type" value="Genomic_DNA"/>
</dbReference>
<keyword evidence="3" id="KW-0249">Electron transport</keyword>
<comment type="similarity">
    <text evidence="1 6">Belongs to the thioredoxin family.</text>
</comment>
<dbReference type="GO" id="GO:0015035">
    <property type="term" value="F:protein-disulfide reductase activity"/>
    <property type="evidence" value="ECO:0007669"/>
    <property type="project" value="InterPro"/>
</dbReference>
<evidence type="ECO:0000256" key="5">
    <source>
        <dbReference type="ARBA" id="ARBA00023284"/>
    </source>
</evidence>
<dbReference type="OrthoDB" id="670952at2"/>
<dbReference type="AlphaFoldDB" id="A0A110AZZ6"/>
<dbReference type="Proteomes" id="UP000218263">
    <property type="component" value="Chromosome"/>
</dbReference>
<dbReference type="InterPro" id="IPR005746">
    <property type="entry name" value="Thioredoxin"/>
</dbReference>
<sequence>MIKIIDKTNFRKKVLNGSGLQIARFCAEWSGPCQMMGPIYQEMFDHYSSRASFYKIDVDEAPFLKNQLGVIELPTLFFYKNGKVIEIVTGMTTREFLIEKIEKALNH</sequence>
<proteinExistence type="inferred from homology"/>
<protein>
    <recommendedName>
        <fullName evidence="6">Thioredoxin</fullName>
    </recommendedName>
</protein>
<evidence type="ECO:0000313" key="8">
    <source>
        <dbReference type="Proteomes" id="UP000218263"/>
    </source>
</evidence>
<organism evidence="7 8">
    <name type="scientific">Mucilaginibacter gotjawali</name>
    <dbReference type="NCBI Taxonomy" id="1550579"/>
    <lineage>
        <taxon>Bacteria</taxon>
        <taxon>Pseudomonadati</taxon>
        <taxon>Bacteroidota</taxon>
        <taxon>Sphingobacteriia</taxon>
        <taxon>Sphingobacteriales</taxon>
        <taxon>Sphingobacteriaceae</taxon>
        <taxon>Mucilaginibacter</taxon>
    </lineage>
</organism>
<dbReference type="Pfam" id="PF00085">
    <property type="entry name" value="Thioredoxin"/>
    <property type="match status" value="1"/>
</dbReference>
<dbReference type="PANTHER" id="PTHR45663:SF11">
    <property type="entry name" value="GEO12009P1"/>
    <property type="match status" value="1"/>
</dbReference>
<evidence type="ECO:0000313" key="7">
    <source>
        <dbReference type="EMBL" id="BAU51915.1"/>
    </source>
</evidence>
<keyword evidence="8" id="KW-1185">Reference proteome</keyword>
<evidence type="ECO:0000256" key="6">
    <source>
        <dbReference type="PIRNR" id="PIRNR000077"/>
    </source>
</evidence>
<gene>
    <name evidence="7" type="primary">trxA_1</name>
    <name evidence="7" type="ORF">MgSA37_00064</name>
</gene>
<evidence type="ECO:0000256" key="1">
    <source>
        <dbReference type="ARBA" id="ARBA00008987"/>
    </source>
</evidence>
<dbReference type="InterPro" id="IPR013766">
    <property type="entry name" value="Thioredoxin_domain"/>
</dbReference>
<dbReference type="SUPFAM" id="SSF52833">
    <property type="entry name" value="Thioredoxin-like"/>
    <property type="match status" value="1"/>
</dbReference>
<dbReference type="CDD" id="cd02947">
    <property type="entry name" value="TRX_family"/>
    <property type="match status" value="1"/>
</dbReference>
<dbReference type="PANTHER" id="PTHR45663">
    <property type="entry name" value="GEO12009P1"/>
    <property type="match status" value="1"/>
</dbReference>
<dbReference type="GO" id="GO:0005737">
    <property type="term" value="C:cytoplasm"/>
    <property type="evidence" value="ECO:0007669"/>
    <property type="project" value="TreeGrafter"/>
</dbReference>
<name>A0A110AZZ6_9SPHI</name>
<dbReference type="RefSeq" id="WP_096349294.1">
    <property type="nucleotide sequence ID" value="NZ_AP017313.1"/>
</dbReference>